<gene>
    <name evidence="1" type="ORF">SAMD00023353_1201320</name>
</gene>
<evidence type="ECO:0000313" key="1">
    <source>
        <dbReference type="EMBL" id="GAP88717.2"/>
    </source>
</evidence>
<organism evidence="1">
    <name type="scientific">Rosellinia necatrix</name>
    <name type="common">White root-rot fungus</name>
    <dbReference type="NCBI Taxonomy" id="77044"/>
    <lineage>
        <taxon>Eukaryota</taxon>
        <taxon>Fungi</taxon>
        <taxon>Dikarya</taxon>
        <taxon>Ascomycota</taxon>
        <taxon>Pezizomycotina</taxon>
        <taxon>Sordariomycetes</taxon>
        <taxon>Xylariomycetidae</taxon>
        <taxon>Xylariales</taxon>
        <taxon>Xylariaceae</taxon>
        <taxon>Rosellinia</taxon>
    </lineage>
</organism>
<sequence>MAGTVPDPSPYIFSRDHKSSIRLNYQHMLIKQLCDGRLLHPAVHRSVASSASPSIRVADVATGTA</sequence>
<name>A0A1W2TKE5_ROSNE</name>
<reference evidence="1" key="1">
    <citation type="submission" date="2016-03" db="EMBL/GenBank/DDBJ databases">
        <title>Draft genome sequence of Rosellinia necatrix.</title>
        <authorList>
            <person name="Kanematsu S."/>
        </authorList>
    </citation>
    <scope>NUCLEOTIDE SEQUENCE [LARGE SCALE GENOMIC DNA]</scope>
    <source>
        <strain evidence="1">W97</strain>
    </source>
</reference>
<proteinExistence type="predicted"/>
<dbReference type="AlphaFoldDB" id="A0A1W2TKE5"/>
<evidence type="ECO:0000313" key="2">
    <source>
        <dbReference type="Proteomes" id="UP000054516"/>
    </source>
</evidence>
<keyword evidence="2" id="KW-1185">Reference proteome</keyword>
<dbReference type="EMBL" id="DF977457">
    <property type="protein sequence ID" value="GAP88717.2"/>
    <property type="molecule type" value="Genomic_DNA"/>
</dbReference>
<dbReference type="STRING" id="77044.A0A1W2TKE5"/>
<dbReference type="Proteomes" id="UP000054516">
    <property type="component" value="Unassembled WGS sequence"/>
</dbReference>
<protein>
    <submittedName>
        <fullName evidence="1">Uncharacterized protein</fullName>
    </submittedName>
</protein>
<dbReference type="OrthoDB" id="417697at2759"/>
<accession>A0A1W2TKE5</accession>